<feature type="transmembrane region" description="Helical" evidence="1">
    <location>
        <begin position="374"/>
        <end position="392"/>
    </location>
</feature>
<dbReference type="Gene3D" id="1.20.1250.20">
    <property type="entry name" value="MFS general substrate transporter like domains"/>
    <property type="match status" value="1"/>
</dbReference>
<dbReference type="RefSeq" id="WP_353862214.1">
    <property type="nucleotide sequence ID" value="NZ_CP088295.1"/>
</dbReference>
<keyword evidence="3" id="KW-1185">Reference proteome</keyword>
<keyword evidence="1" id="KW-0472">Membrane</keyword>
<protein>
    <submittedName>
        <fullName evidence="2">Organoarsenical effux MFS transporter ArsJ</fullName>
    </submittedName>
</protein>
<reference evidence="3" key="1">
    <citation type="submission" date="2021-11" db="EMBL/GenBank/DDBJ databases">
        <title>Cultivation dependent microbiological survey of springs from the worlds oldest radium mine currently devoted to the extraction of radon-saturated water.</title>
        <authorList>
            <person name="Kapinusova G."/>
            <person name="Smrhova T."/>
            <person name="Strejcek M."/>
            <person name="Suman J."/>
            <person name="Jani K."/>
            <person name="Pajer P."/>
            <person name="Uhlik O."/>
        </authorList>
    </citation>
    <scope>NUCLEOTIDE SEQUENCE [LARGE SCALE GENOMIC DNA]</scope>
    <source>
        <strain evidence="3">J379</strain>
    </source>
</reference>
<feature type="transmembrane region" description="Helical" evidence="1">
    <location>
        <begin position="12"/>
        <end position="36"/>
    </location>
</feature>
<evidence type="ECO:0000256" key="1">
    <source>
        <dbReference type="SAM" id="Phobius"/>
    </source>
</evidence>
<accession>A0ABY5PAM1</accession>
<dbReference type="SUPFAM" id="SSF103473">
    <property type="entry name" value="MFS general substrate transporter"/>
    <property type="match status" value="1"/>
</dbReference>
<keyword evidence="1" id="KW-0812">Transmembrane</keyword>
<dbReference type="InterPro" id="IPR011701">
    <property type="entry name" value="MFS"/>
</dbReference>
<evidence type="ECO:0000313" key="2">
    <source>
        <dbReference type="EMBL" id="UUY01661.1"/>
    </source>
</evidence>
<feature type="transmembrane region" description="Helical" evidence="1">
    <location>
        <begin position="75"/>
        <end position="93"/>
    </location>
</feature>
<feature type="transmembrane region" description="Helical" evidence="1">
    <location>
        <begin position="245"/>
        <end position="268"/>
    </location>
</feature>
<dbReference type="InterPro" id="IPR036259">
    <property type="entry name" value="MFS_trans_sf"/>
</dbReference>
<feature type="transmembrane region" description="Helical" evidence="1">
    <location>
        <begin position="48"/>
        <end position="68"/>
    </location>
</feature>
<organism evidence="2 3">
    <name type="scientific">Svornostia abyssi</name>
    <dbReference type="NCBI Taxonomy" id="2898438"/>
    <lineage>
        <taxon>Bacteria</taxon>
        <taxon>Bacillati</taxon>
        <taxon>Actinomycetota</taxon>
        <taxon>Thermoleophilia</taxon>
        <taxon>Solirubrobacterales</taxon>
        <taxon>Baekduiaceae</taxon>
        <taxon>Svornostia</taxon>
    </lineage>
</organism>
<dbReference type="Pfam" id="PF07690">
    <property type="entry name" value="MFS_1"/>
    <property type="match status" value="1"/>
</dbReference>
<evidence type="ECO:0000313" key="3">
    <source>
        <dbReference type="Proteomes" id="UP001058860"/>
    </source>
</evidence>
<feature type="transmembrane region" description="Helical" evidence="1">
    <location>
        <begin position="212"/>
        <end position="233"/>
    </location>
</feature>
<keyword evidence="1" id="KW-1133">Transmembrane helix</keyword>
<sequence length="405" mass="43376">MRQEGDLRNYALVTGAYWADTVTDGALRMLVLFYFYERGYSPFEVAMLFLFYEVFGIVTNLVGGYLAARFGLRSTLLGGLSVQLVALGMLALAPDPWLVVPYVMVSQALSGVAKDLTKMSSKSAVKLVVPEDAPGALYKWVAILTGSKNALKGVGFFVGGALLTLTSFQTALLCLAGLVGTALVVVLVMMRGDLGRPDAGAKFRHMFSNNRAVNLLAAARIFLFASRDVWFVVGLPVYLRTVLGWSFWEVGTFLAVWVIGYGAVQASAPRFVRDPDGRTATWLAFALAAFPAGIAIALAAGATPGVVIVVGLIAFGVVFAMNSAVHSYLILAYADGDKVAMNVGFYYMANAFGRLLGTVLSGLLYQWQGLEACLWASVVFVLLAGLLSRLLPARERAGRSLMSPA</sequence>
<dbReference type="PANTHER" id="PTHR23547:SF1">
    <property type="entry name" value="MAJOR FACILITATOR SUPERFAMILY MFS_1"/>
    <property type="match status" value="1"/>
</dbReference>
<dbReference type="PANTHER" id="PTHR23547">
    <property type="entry name" value="MAJOR FACILITATOR SUPERFAMILY DOMAIN, GENERAL SUBSTRATE TRANSPORTER"/>
    <property type="match status" value="1"/>
</dbReference>
<dbReference type="Proteomes" id="UP001058860">
    <property type="component" value="Chromosome"/>
</dbReference>
<dbReference type="NCBIfam" id="NF033734">
    <property type="entry name" value="MFS_ArsJ"/>
    <property type="match status" value="1"/>
</dbReference>
<feature type="transmembrane region" description="Helical" evidence="1">
    <location>
        <begin position="280"/>
        <end position="300"/>
    </location>
</feature>
<feature type="transmembrane region" description="Helical" evidence="1">
    <location>
        <begin position="170"/>
        <end position="191"/>
    </location>
</feature>
<gene>
    <name evidence="2" type="primary">arsJ</name>
    <name evidence="2" type="ORF">LRS13_13075</name>
</gene>
<dbReference type="EMBL" id="CP088295">
    <property type="protein sequence ID" value="UUY01661.1"/>
    <property type="molecule type" value="Genomic_DNA"/>
</dbReference>
<name>A0ABY5PAM1_9ACTN</name>
<proteinExistence type="predicted"/>
<dbReference type="InterPro" id="IPR047769">
    <property type="entry name" value="MFS_ArsJ"/>
</dbReference>
<feature type="transmembrane region" description="Helical" evidence="1">
    <location>
        <begin position="306"/>
        <end position="333"/>
    </location>
</feature>
<feature type="transmembrane region" description="Helical" evidence="1">
    <location>
        <begin position="345"/>
        <end position="368"/>
    </location>
</feature>